<dbReference type="AlphaFoldDB" id="A0ABD0J894"/>
<feature type="compositionally biased region" description="Basic and acidic residues" evidence="2">
    <location>
        <begin position="335"/>
        <end position="347"/>
    </location>
</feature>
<feature type="compositionally biased region" description="Basic and acidic residues" evidence="2">
    <location>
        <begin position="225"/>
        <end position="246"/>
    </location>
</feature>
<dbReference type="InterPro" id="IPR039574">
    <property type="entry name" value="OGFr"/>
</dbReference>
<evidence type="ECO:0000256" key="1">
    <source>
        <dbReference type="ARBA" id="ARBA00010365"/>
    </source>
</evidence>
<feature type="region of interest" description="Disordered" evidence="2">
    <location>
        <begin position="379"/>
        <end position="425"/>
    </location>
</feature>
<evidence type="ECO:0000313" key="6">
    <source>
        <dbReference type="Proteomes" id="UP001519460"/>
    </source>
</evidence>
<keyword evidence="6" id="KW-1185">Reference proteome</keyword>
<feature type="region of interest" description="Disordered" evidence="2">
    <location>
        <begin position="113"/>
        <end position="138"/>
    </location>
</feature>
<keyword evidence="3" id="KW-0812">Transmembrane</keyword>
<feature type="compositionally biased region" description="Low complexity" evidence="2">
    <location>
        <begin position="114"/>
        <end position="127"/>
    </location>
</feature>
<reference evidence="5 6" key="1">
    <citation type="journal article" date="2023" name="Sci. Data">
        <title>Genome assembly of the Korean intertidal mud-creeper Batillaria attramentaria.</title>
        <authorList>
            <person name="Patra A.K."/>
            <person name="Ho P.T."/>
            <person name="Jun S."/>
            <person name="Lee S.J."/>
            <person name="Kim Y."/>
            <person name="Won Y.J."/>
        </authorList>
    </citation>
    <scope>NUCLEOTIDE SEQUENCE [LARGE SCALE GENOMIC DNA]</scope>
    <source>
        <strain evidence="5">Wonlab-2016</strain>
    </source>
</reference>
<feature type="domain" description="Opioid growth factor receptor (OGFr) conserved" evidence="4">
    <location>
        <begin position="433"/>
        <end position="618"/>
    </location>
</feature>
<feature type="region of interest" description="Disordered" evidence="2">
    <location>
        <begin position="177"/>
        <end position="347"/>
    </location>
</feature>
<keyword evidence="3" id="KW-0472">Membrane</keyword>
<dbReference type="EMBL" id="JACVVK020000575">
    <property type="protein sequence ID" value="KAK7465154.1"/>
    <property type="molecule type" value="Genomic_DNA"/>
</dbReference>
<evidence type="ECO:0000313" key="5">
    <source>
        <dbReference type="EMBL" id="KAK7465154.1"/>
    </source>
</evidence>
<protein>
    <recommendedName>
        <fullName evidence="4">Opioid growth factor receptor (OGFr) conserved domain-containing protein</fullName>
    </recommendedName>
</protein>
<accession>A0ABD0J894</accession>
<feature type="compositionally biased region" description="Low complexity" evidence="2">
    <location>
        <begin position="391"/>
        <end position="403"/>
    </location>
</feature>
<feature type="compositionally biased region" description="Basic and acidic residues" evidence="2">
    <location>
        <begin position="408"/>
        <end position="425"/>
    </location>
</feature>
<name>A0ABD0J894_9CAEN</name>
<comment type="caution">
    <text evidence="5">The sequence shown here is derived from an EMBL/GenBank/DDBJ whole genome shotgun (WGS) entry which is preliminary data.</text>
</comment>
<feature type="compositionally biased region" description="Polar residues" evidence="2">
    <location>
        <begin position="247"/>
        <end position="272"/>
    </location>
</feature>
<dbReference type="PANTHER" id="PTHR14015:SF2">
    <property type="entry name" value="OPIOID GROWTH FACTOR RECEPTOR (OGFR) CONSERVED DOMAIN-CONTAINING PROTEIN"/>
    <property type="match status" value="1"/>
</dbReference>
<dbReference type="Proteomes" id="UP001519460">
    <property type="component" value="Unassembled WGS sequence"/>
</dbReference>
<feature type="transmembrane region" description="Helical" evidence="3">
    <location>
        <begin position="143"/>
        <end position="164"/>
    </location>
</feature>
<dbReference type="PANTHER" id="PTHR14015">
    <property type="entry name" value="OPIOID GROWTH FACTOR RECEPTOR OGFR ZETA-TYPE OPIOID RECEPTOR"/>
    <property type="match status" value="1"/>
</dbReference>
<evidence type="ECO:0000256" key="3">
    <source>
        <dbReference type="SAM" id="Phobius"/>
    </source>
</evidence>
<keyword evidence="3" id="KW-1133">Transmembrane helix</keyword>
<organism evidence="5 6">
    <name type="scientific">Batillaria attramentaria</name>
    <dbReference type="NCBI Taxonomy" id="370345"/>
    <lineage>
        <taxon>Eukaryota</taxon>
        <taxon>Metazoa</taxon>
        <taxon>Spiralia</taxon>
        <taxon>Lophotrochozoa</taxon>
        <taxon>Mollusca</taxon>
        <taxon>Gastropoda</taxon>
        <taxon>Caenogastropoda</taxon>
        <taxon>Sorbeoconcha</taxon>
        <taxon>Cerithioidea</taxon>
        <taxon>Batillariidae</taxon>
        <taxon>Batillaria</taxon>
    </lineage>
</organism>
<evidence type="ECO:0000256" key="2">
    <source>
        <dbReference type="SAM" id="MobiDB-lite"/>
    </source>
</evidence>
<dbReference type="Pfam" id="PF04664">
    <property type="entry name" value="OGFr_N"/>
    <property type="match status" value="1"/>
</dbReference>
<dbReference type="InterPro" id="IPR006757">
    <property type="entry name" value="OGF_rcpt"/>
</dbReference>
<sequence>MNAAAEVTCYFGEDISQSYKPFKMYRYRSDSRRSSRENEEIVLDCFWVEREKLNCQTAPGYEFDYNVSDNLTVSIVKTTPEFVAWYECRVEPSYPNDIEDCFLNYKVSAEPEETTSTSDEFSEEFSAQKPAEEASDEEGNTKIYIAAACIGGLLLVVAILCWRFKVHNRIKERFWGQQEPRGSQWDEELPLQNKENPPGPSGAGQDSSGPEQDTPLLDEGAAESEQDRTHPNSVKLKLENETEPSNRRSTNVDMDTQGEENSTGQKGASNLSDDLEESNSVHDEGCQTMPSLADQPPWPGATPAEPWKPYSDGRPPDTAEAGDQSHGDEEEEESMRDWDTCNDVDKRPVLTRQDSFDFTHGKEVNGARGEDLGACKVETTGEAPSTHDSDAASTETTAASSGTLDEWLDSKDDKGRKYREHYPGKEDDPMLTENLLFYQNKIKCRPKGEFIDDIHRKWWNDFNRLEHHHGYTQWLFPIREPGMNRNAQELQLHEAEAIKKDKEAHARFVKSYEMMLNFYGLRLVNNTTGEVERAAHWEKGFRHLHENYSHNYLRVTRILKCLGEMGLEHYKAPLIRRLIHEAIVEETLAFKGLLDSCRRFWITTLRDNKERATVMQLFRTLLENRGPDWKPLQNSSGCPIS</sequence>
<gene>
    <name evidence="5" type="ORF">BaRGS_00037684</name>
</gene>
<proteinExistence type="inferred from homology"/>
<comment type="similarity">
    <text evidence="1">Belongs to the opioid growth factor receptor family.</text>
</comment>
<evidence type="ECO:0000259" key="4">
    <source>
        <dbReference type="Pfam" id="PF04664"/>
    </source>
</evidence>